<reference evidence="8 9" key="1">
    <citation type="journal article" date="2012" name="Nat. Biotechnol.">
        <title>Draft genome sequence of pigeonpea (Cajanus cajan), an orphan legume crop of resource-poor farmers.</title>
        <authorList>
            <person name="Varshney R.K."/>
            <person name="Chen W."/>
            <person name="Li Y."/>
            <person name="Bharti A.K."/>
            <person name="Saxena R.K."/>
            <person name="Schlueter J.A."/>
            <person name="Donoghue M.T."/>
            <person name="Azam S."/>
            <person name="Fan G."/>
            <person name="Whaley A.M."/>
            <person name="Farmer A.D."/>
            <person name="Sheridan J."/>
            <person name="Iwata A."/>
            <person name="Tuteja R."/>
            <person name="Penmetsa R.V."/>
            <person name="Wu W."/>
            <person name="Upadhyaya H.D."/>
            <person name="Yang S.P."/>
            <person name="Shah T."/>
            <person name="Saxena K.B."/>
            <person name="Michael T."/>
            <person name="McCombie W.R."/>
            <person name="Yang B."/>
            <person name="Zhang G."/>
            <person name="Yang H."/>
            <person name="Wang J."/>
            <person name="Spillane C."/>
            <person name="Cook D.R."/>
            <person name="May G.D."/>
            <person name="Xu X."/>
            <person name="Jackson S.A."/>
        </authorList>
    </citation>
    <scope>NUCLEOTIDE SEQUENCE [LARGE SCALE GENOMIC DNA]</scope>
    <source>
        <strain evidence="9">cv. Asha</strain>
    </source>
</reference>
<dbReference type="GO" id="GO:0005634">
    <property type="term" value="C:nucleus"/>
    <property type="evidence" value="ECO:0007669"/>
    <property type="project" value="UniProtKB-SubCell"/>
</dbReference>
<evidence type="ECO:0000313" key="9">
    <source>
        <dbReference type="Proteomes" id="UP000075243"/>
    </source>
</evidence>
<keyword evidence="3" id="KW-0238">DNA-binding</keyword>
<evidence type="ECO:0000256" key="6">
    <source>
        <dbReference type="SAM" id="MobiDB-lite"/>
    </source>
</evidence>
<organism evidence="8 9">
    <name type="scientific">Cajanus cajan</name>
    <name type="common">Pigeon pea</name>
    <name type="synonym">Cajanus indicus</name>
    <dbReference type="NCBI Taxonomy" id="3821"/>
    <lineage>
        <taxon>Eukaryota</taxon>
        <taxon>Viridiplantae</taxon>
        <taxon>Streptophyta</taxon>
        <taxon>Embryophyta</taxon>
        <taxon>Tracheophyta</taxon>
        <taxon>Spermatophyta</taxon>
        <taxon>Magnoliopsida</taxon>
        <taxon>eudicotyledons</taxon>
        <taxon>Gunneridae</taxon>
        <taxon>Pentapetalae</taxon>
        <taxon>rosids</taxon>
        <taxon>fabids</taxon>
        <taxon>Fabales</taxon>
        <taxon>Fabaceae</taxon>
        <taxon>Papilionoideae</taxon>
        <taxon>50 kb inversion clade</taxon>
        <taxon>NPAAA clade</taxon>
        <taxon>indigoferoid/millettioid clade</taxon>
        <taxon>Phaseoleae</taxon>
        <taxon>Cajanus</taxon>
    </lineage>
</organism>
<feature type="domain" description="WRKY" evidence="7">
    <location>
        <begin position="144"/>
        <end position="210"/>
    </location>
</feature>
<dbReference type="PANTHER" id="PTHR31429">
    <property type="entry name" value="WRKY TRANSCRIPTION FACTOR 36-RELATED"/>
    <property type="match status" value="1"/>
</dbReference>
<evidence type="ECO:0000256" key="5">
    <source>
        <dbReference type="ARBA" id="ARBA00023242"/>
    </source>
</evidence>
<feature type="compositionally biased region" description="Basic and acidic residues" evidence="6">
    <location>
        <begin position="120"/>
        <end position="131"/>
    </location>
</feature>
<keyword evidence="5" id="KW-0539">Nucleus</keyword>
<keyword evidence="9" id="KW-1185">Reference proteome</keyword>
<sequence length="493" mass="53785">MQDQKLESAKGEPREENKMLEFFDILQQDKAEDATNAKGTISYEESEESELVSLSLGISSNIGEGIVDKRLELGLDINLDPLDEAEDANNLSTESSFGEGGKEEEPTEMWPPSKVLKTMKSGDKSEASQKHDQKKARVSIRARCDAQTMNDGCQWRKYGQKMAKGNPCPRAYYRCTVSPSCPVRKQVQRCAEDMSILITTYEGIHNHPLPMSATAMACTTSSASTIIHFLSSMLQSPSLTSQHGLVNSAISSIINSFAPNNYNPNNALNFSTYQVPRPPQFYIPNPSISTFNSHPTITLDLTTPPSSSNSTFTHVPKYSPTSLNFNSSGFSPLQSSISQSPWINSFSAYFNTGTVTQNTNHGGNYMLNTGNIQPSLGHLHQPIYMSNNNTISQQSFPDPIVAATKAITSNPKFQSALATALTTYVGNEGGGGGRLRENHVTESAELNSKLCSENTIACASSRNSNMFPLPLQVSKSASGSCSNRSNQLLEQWK</sequence>
<dbReference type="EMBL" id="CM003608">
    <property type="protein sequence ID" value="KYP65836.1"/>
    <property type="molecule type" value="Genomic_DNA"/>
</dbReference>
<dbReference type="InterPro" id="IPR003657">
    <property type="entry name" value="WRKY_dom"/>
</dbReference>
<dbReference type="InterPro" id="IPR044810">
    <property type="entry name" value="WRKY_plant"/>
</dbReference>
<protein>
    <submittedName>
        <fullName evidence="8">WRKY transcription factor 72</fullName>
    </submittedName>
</protein>
<dbReference type="PANTHER" id="PTHR31429:SF86">
    <property type="entry name" value="WRKY TRANSCRIPTION FACTOR 61-RELATED"/>
    <property type="match status" value="1"/>
</dbReference>
<dbReference type="AlphaFoldDB" id="A0A151TFR2"/>
<name>A0A151TFR2_CAJCA</name>
<dbReference type="Proteomes" id="UP000075243">
    <property type="component" value="Chromosome 6"/>
</dbReference>
<dbReference type="PROSITE" id="PS50811">
    <property type="entry name" value="WRKY"/>
    <property type="match status" value="1"/>
</dbReference>
<evidence type="ECO:0000256" key="1">
    <source>
        <dbReference type="ARBA" id="ARBA00004123"/>
    </source>
</evidence>
<dbReference type="FunFam" id="2.20.25.80:FF:000002">
    <property type="entry name" value="probable WRKY transcription factor 31"/>
    <property type="match status" value="1"/>
</dbReference>
<dbReference type="GO" id="GO:0003700">
    <property type="term" value="F:DNA-binding transcription factor activity"/>
    <property type="evidence" value="ECO:0007669"/>
    <property type="project" value="InterPro"/>
</dbReference>
<dbReference type="SUPFAM" id="SSF118290">
    <property type="entry name" value="WRKY DNA-binding domain"/>
    <property type="match status" value="1"/>
</dbReference>
<dbReference type="SMART" id="SM00774">
    <property type="entry name" value="WRKY"/>
    <property type="match status" value="1"/>
</dbReference>
<dbReference type="OMA" id="TEDWANA"/>
<keyword evidence="2" id="KW-0805">Transcription regulation</keyword>
<proteinExistence type="predicted"/>
<dbReference type="Gene3D" id="2.20.25.80">
    <property type="entry name" value="WRKY domain"/>
    <property type="match status" value="1"/>
</dbReference>
<dbReference type="Gramene" id="C.cajan_11749.t">
    <property type="protein sequence ID" value="C.cajan_11749.t"/>
    <property type="gene ID" value="C.cajan_11749"/>
</dbReference>
<evidence type="ECO:0000259" key="7">
    <source>
        <dbReference type="PROSITE" id="PS50811"/>
    </source>
</evidence>
<dbReference type="GO" id="GO:0043565">
    <property type="term" value="F:sequence-specific DNA binding"/>
    <property type="evidence" value="ECO:0007669"/>
    <property type="project" value="InterPro"/>
</dbReference>
<evidence type="ECO:0000313" key="8">
    <source>
        <dbReference type="EMBL" id="KYP65836.1"/>
    </source>
</evidence>
<evidence type="ECO:0000256" key="2">
    <source>
        <dbReference type="ARBA" id="ARBA00023015"/>
    </source>
</evidence>
<keyword evidence="4" id="KW-0804">Transcription</keyword>
<dbReference type="InterPro" id="IPR036576">
    <property type="entry name" value="WRKY_dom_sf"/>
</dbReference>
<evidence type="ECO:0000256" key="4">
    <source>
        <dbReference type="ARBA" id="ARBA00023163"/>
    </source>
</evidence>
<dbReference type="Pfam" id="PF03106">
    <property type="entry name" value="WRKY"/>
    <property type="match status" value="1"/>
</dbReference>
<feature type="region of interest" description="Disordered" evidence="6">
    <location>
        <begin position="85"/>
        <end position="138"/>
    </location>
</feature>
<evidence type="ECO:0000256" key="3">
    <source>
        <dbReference type="ARBA" id="ARBA00023125"/>
    </source>
</evidence>
<comment type="subcellular location">
    <subcellularLocation>
        <location evidence="1">Nucleus</location>
    </subcellularLocation>
</comment>
<gene>
    <name evidence="8" type="ORF">KK1_012104</name>
</gene>
<accession>A0A151TFR2</accession>